<reference evidence="1 2" key="1">
    <citation type="submission" date="2024-10" db="EMBL/GenBank/DDBJ databases">
        <title>The Natural Products Discovery Center: Release of the First 8490 Sequenced Strains for Exploring Actinobacteria Biosynthetic Diversity.</title>
        <authorList>
            <person name="Kalkreuter E."/>
            <person name="Kautsar S.A."/>
            <person name="Yang D."/>
            <person name="Bader C.D."/>
            <person name="Teijaro C.N."/>
            <person name="Fluegel L."/>
            <person name="Davis C.M."/>
            <person name="Simpson J.R."/>
            <person name="Lauterbach L."/>
            <person name="Steele A.D."/>
            <person name="Gui C."/>
            <person name="Meng S."/>
            <person name="Li G."/>
            <person name="Viehrig K."/>
            <person name="Ye F."/>
            <person name="Su P."/>
            <person name="Kiefer A.F."/>
            <person name="Nichols A."/>
            <person name="Cepeda A.J."/>
            <person name="Yan W."/>
            <person name="Fan B."/>
            <person name="Jiang Y."/>
            <person name="Adhikari A."/>
            <person name="Zheng C.-J."/>
            <person name="Schuster L."/>
            <person name="Cowan T.M."/>
            <person name="Smanski M.J."/>
            <person name="Chevrette M.G."/>
            <person name="De Carvalho L.P.S."/>
            <person name="Shen B."/>
        </authorList>
    </citation>
    <scope>NUCLEOTIDE SEQUENCE [LARGE SCALE GENOMIC DNA]</scope>
    <source>
        <strain evidence="1 2">NPDC087581</strain>
    </source>
</reference>
<keyword evidence="2" id="KW-1185">Reference proteome</keyword>
<name>A0ABW8DZ60_9PSED</name>
<keyword evidence="1" id="KW-0012">Acyltransferase</keyword>
<accession>A0ABW8DZ60</accession>
<dbReference type="RefSeq" id="WP_375803698.1">
    <property type="nucleotide sequence ID" value="NZ_JAOAQN010000023.1"/>
</dbReference>
<proteinExistence type="predicted"/>
<dbReference type="Proteomes" id="UP001617213">
    <property type="component" value="Unassembled WGS sequence"/>
</dbReference>
<dbReference type="InterPro" id="IPR016181">
    <property type="entry name" value="Acyl_CoA_acyltransferase"/>
</dbReference>
<dbReference type="EMBL" id="JBIUWZ010000014">
    <property type="protein sequence ID" value="MFJ2678881.1"/>
    <property type="molecule type" value="Genomic_DNA"/>
</dbReference>
<keyword evidence="1" id="KW-0808">Transferase</keyword>
<dbReference type="SUPFAM" id="SSF55729">
    <property type="entry name" value="Acyl-CoA N-acyltransferases (Nat)"/>
    <property type="match status" value="1"/>
</dbReference>
<protein>
    <submittedName>
        <fullName evidence="1">GNAT family N-acetyltransferase</fullName>
        <ecNumber evidence="1">2.3.-.-</ecNumber>
    </submittedName>
</protein>
<evidence type="ECO:0000313" key="2">
    <source>
        <dbReference type="Proteomes" id="UP001617213"/>
    </source>
</evidence>
<organism evidence="1 2">
    <name type="scientific">Pseudomonas sivasensis</name>
    <dbReference type="NCBI Taxonomy" id="1880678"/>
    <lineage>
        <taxon>Bacteria</taxon>
        <taxon>Pseudomonadati</taxon>
        <taxon>Pseudomonadota</taxon>
        <taxon>Gammaproteobacteria</taxon>
        <taxon>Pseudomonadales</taxon>
        <taxon>Pseudomonadaceae</taxon>
        <taxon>Pseudomonas</taxon>
    </lineage>
</organism>
<sequence length="129" mass="13720">MSIEIRAARLGDAVAIQAIYASVVTGSAISFEEVPPSIEEIQQRIELTLRIYPYLVAVREGKVVGICLCKSAPSFWFGRAIVRPMLAFLSPIQAASSCMSGLASNTSVPILKSVISSVSGTMWAIGTLS</sequence>
<dbReference type="Gene3D" id="3.40.630.30">
    <property type="match status" value="1"/>
</dbReference>
<dbReference type="EC" id="2.3.-.-" evidence="1"/>
<gene>
    <name evidence="1" type="ORF">ACIOWJ_12385</name>
</gene>
<comment type="caution">
    <text evidence="1">The sequence shown here is derived from an EMBL/GenBank/DDBJ whole genome shotgun (WGS) entry which is preliminary data.</text>
</comment>
<evidence type="ECO:0000313" key="1">
    <source>
        <dbReference type="EMBL" id="MFJ2678881.1"/>
    </source>
</evidence>
<dbReference type="GO" id="GO:0016746">
    <property type="term" value="F:acyltransferase activity"/>
    <property type="evidence" value="ECO:0007669"/>
    <property type="project" value="UniProtKB-KW"/>
</dbReference>